<dbReference type="EMBL" id="OW152834">
    <property type="protein sequence ID" value="CAH2055973.1"/>
    <property type="molecule type" value="Genomic_DNA"/>
</dbReference>
<feature type="non-terminal residue" evidence="2">
    <location>
        <position position="112"/>
    </location>
</feature>
<organism evidence="2 3">
    <name type="scientific">Iphiclides podalirius</name>
    <name type="common">scarce swallowtail</name>
    <dbReference type="NCBI Taxonomy" id="110791"/>
    <lineage>
        <taxon>Eukaryota</taxon>
        <taxon>Metazoa</taxon>
        <taxon>Ecdysozoa</taxon>
        <taxon>Arthropoda</taxon>
        <taxon>Hexapoda</taxon>
        <taxon>Insecta</taxon>
        <taxon>Pterygota</taxon>
        <taxon>Neoptera</taxon>
        <taxon>Endopterygota</taxon>
        <taxon>Lepidoptera</taxon>
        <taxon>Glossata</taxon>
        <taxon>Ditrysia</taxon>
        <taxon>Papilionoidea</taxon>
        <taxon>Papilionidae</taxon>
        <taxon>Papilioninae</taxon>
        <taxon>Iphiclides</taxon>
    </lineage>
</organism>
<proteinExistence type="predicted"/>
<keyword evidence="3" id="KW-1185">Reference proteome</keyword>
<evidence type="ECO:0000313" key="2">
    <source>
        <dbReference type="EMBL" id="CAH2055973.1"/>
    </source>
</evidence>
<feature type="compositionally biased region" description="Basic and acidic residues" evidence="1">
    <location>
        <begin position="46"/>
        <end position="65"/>
    </location>
</feature>
<dbReference type="Proteomes" id="UP000837857">
    <property type="component" value="Chromosome 22"/>
</dbReference>
<protein>
    <submittedName>
        <fullName evidence="2">Uncharacterized protein</fullName>
    </submittedName>
</protein>
<sequence>MRSDVRAVVPEWGVAEVGAGSERSGAVSGQRAERSGGSRVTGAKETAYHHDARAQRGRRSYDGRSRRARTTSTVTLPEPRTLSSPHRNKLPLAFYAPPVHLDGTVNVPTPSV</sequence>
<feature type="region of interest" description="Disordered" evidence="1">
    <location>
        <begin position="18"/>
        <end position="89"/>
    </location>
</feature>
<gene>
    <name evidence="2" type="ORF">IPOD504_LOCUS9256</name>
</gene>
<accession>A0ABN8ILS3</accession>
<evidence type="ECO:0000256" key="1">
    <source>
        <dbReference type="SAM" id="MobiDB-lite"/>
    </source>
</evidence>
<reference evidence="2" key="1">
    <citation type="submission" date="2022-03" db="EMBL/GenBank/DDBJ databases">
        <authorList>
            <person name="Martin H S."/>
        </authorList>
    </citation>
    <scope>NUCLEOTIDE SEQUENCE</scope>
</reference>
<name>A0ABN8ILS3_9NEOP</name>
<evidence type="ECO:0000313" key="3">
    <source>
        <dbReference type="Proteomes" id="UP000837857"/>
    </source>
</evidence>